<reference evidence="13 14" key="2">
    <citation type="journal article" date="2016" name="Science">
        <title>A bacterium that degrades and assimilates poly(ethylene terephthalate).</title>
        <authorList>
            <person name="Yoshida S."/>
            <person name="Hiraga K."/>
            <person name="Takehana T."/>
            <person name="Taniguchi I."/>
            <person name="Yamaji H."/>
            <person name="Maeda Y."/>
            <person name="Toyohara K."/>
            <person name="Miyamoto K."/>
            <person name="Kimura Y."/>
            <person name="Oda K."/>
        </authorList>
    </citation>
    <scope>NUCLEOTIDE SEQUENCE [LARGE SCALE GENOMIC DNA]</scope>
    <source>
        <strain evidence="14">NBRC 110686 / TISTR 2288 / 201-F6</strain>
    </source>
</reference>
<accession>A0A0K8NWN9</accession>
<keyword evidence="7" id="KW-0406">Ion transport</keyword>
<evidence type="ECO:0000313" key="13">
    <source>
        <dbReference type="EMBL" id="GAP34788.1"/>
    </source>
</evidence>
<evidence type="ECO:0000256" key="1">
    <source>
        <dbReference type="ARBA" id="ARBA00004571"/>
    </source>
</evidence>
<protein>
    <submittedName>
        <fullName evidence="13">Outer membrane porin protein BP0840</fullName>
    </submittedName>
</protein>
<keyword evidence="6 11" id="KW-0732">Signal</keyword>
<dbReference type="Proteomes" id="UP000037660">
    <property type="component" value="Unassembled WGS sequence"/>
</dbReference>
<dbReference type="CDD" id="cd00342">
    <property type="entry name" value="gram_neg_porins"/>
    <property type="match status" value="1"/>
</dbReference>
<proteinExistence type="predicted"/>
<evidence type="ECO:0000256" key="6">
    <source>
        <dbReference type="ARBA" id="ARBA00022729"/>
    </source>
</evidence>
<sequence length="340" mass="35660">MKKSLVALAVLGTFAGAASAQSSVTIYGLFNVAVMKSNSGTANITQLVPGAAGNIWEMRQFGTSRLGFRGNEDLGGGMSAQFTMEHRFNPDDGAQNNASSFWSGRSFVQLTQAGVGSIYLGRDYTPIFWVQLKTDPFGNDGLAQSGSAATYAGYTTPASPAALGGARAPNSIGFVSASFGGFVGRATVALSEGTQTGRIMGLAGEYTAGPLYAGVGYETVKDGVADGLGLVNVGVSYDFGVAKVMGYYGRSQTRTAGTTRGENTNHVWALGGTAKVGPGLAKAMYYKIDPRFANNTRQKLGLGYDYLLSKRTNLYVEAAFGKEDARTNKNAYGFGVKHTF</sequence>
<dbReference type="GO" id="GO:0006811">
    <property type="term" value="P:monoatomic ion transport"/>
    <property type="evidence" value="ECO:0007669"/>
    <property type="project" value="UniProtKB-KW"/>
</dbReference>
<feature type="chain" id="PRO_5005513480" evidence="11">
    <location>
        <begin position="21"/>
        <end position="340"/>
    </location>
</feature>
<keyword evidence="8" id="KW-0626">Porin</keyword>
<dbReference type="SUPFAM" id="SSF56935">
    <property type="entry name" value="Porins"/>
    <property type="match status" value="1"/>
</dbReference>
<keyword evidence="3" id="KW-0813">Transport</keyword>
<dbReference type="PANTHER" id="PTHR34501:SF9">
    <property type="entry name" value="MAJOR OUTER MEMBRANE PROTEIN P.IA"/>
    <property type="match status" value="1"/>
</dbReference>
<organism evidence="13 14">
    <name type="scientific">Piscinibacter sakaiensis</name>
    <name type="common">Ideonella sakaiensis</name>
    <dbReference type="NCBI Taxonomy" id="1547922"/>
    <lineage>
        <taxon>Bacteria</taxon>
        <taxon>Pseudomonadati</taxon>
        <taxon>Pseudomonadota</taxon>
        <taxon>Betaproteobacteria</taxon>
        <taxon>Burkholderiales</taxon>
        <taxon>Sphaerotilaceae</taxon>
        <taxon>Piscinibacter</taxon>
    </lineage>
</organism>
<dbReference type="InterPro" id="IPR023614">
    <property type="entry name" value="Porin_dom_sf"/>
</dbReference>
<keyword evidence="5" id="KW-0812">Transmembrane</keyword>
<keyword evidence="10" id="KW-0998">Cell outer membrane</keyword>
<evidence type="ECO:0000256" key="2">
    <source>
        <dbReference type="ARBA" id="ARBA00011233"/>
    </source>
</evidence>
<evidence type="ECO:0000256" key="4">
    <source>
        <dbReference type="ARBA" id="ARBA00022452"/>
    </source>
</evidence>
<feature type="signal peptide" evidence="11">
    <location>
        <begin position="1"/>
        <end position="20"/>
    </location>
</feature>
<evidence type="ECO:0000256" key="5">
    <source>
        <dbReference type="ARBA" id="ARBA00022692"/>
    </source>
</evidence>
<dbReference type="GO" id="GO:0046930">
    <property type="term" value="C:pore complex"/>
    <property type="evidence" value="ECO:0007669"/>
    <property type="project" value="UniProtKB-KW"/>
</dbReference>
<comment type="caution">
    <text evidence="13">The sequence shown here is derived from an EMBL/GenBank/DDBJ whole genome shotgun (WGS) entry which is preliminary data.</text>
</comment>
<keyword evidence="14" id="KW-1185">Reference proteome</keyword>
<keyword evidence="9" id="KW-0472">Membrane</keyword>
<dbReference type="GO" id="GO:0009279">
    <property type="term" value="C:cell outer membrane"/>
    <property type="evidence" value="ECO:0007669"/>
    <property type="project" value="UniProtKB-SubCell"/>
</dbReference>
<gene>
    <name evidence="13" type="ORF">ISF6_0271</name>
</gene>
<evidence type="ECO:0000256" key="10">
    <source>
        <dbReference type="ARBA" id="ARBA00023237"/>
    </source>
</evidence>
<dbReference type="Pfam" id="PF13609">
    <property type="entry name" value="Porin_4"/>
    <property type="match status" value="1"/>
</dbReference>
<dbReference type="SMR" id="A0A0K8NWN9"/>
<evidence type="ECO:0000256" key="9">
    <source>
        <dbReference type="ARBA" id="ARBA00023136"/>
    </source>
</evidence>
<evidence type="ECO:0000256" key="11">
    <source>
        <dbReference type="SAM" id="SignalP"/>
    </source>
</evidence>
<reference evidence="14" key="1">
    <citation type="submission" date="2015-07" db="EMBL/GenBank/DDBJ databases">
        <title>Discovery of a poly(ethylene terephthalate assimilation.</title>
        <authorList>
            <person name="Yoshida S."/>
            <person name="Hiraga K."/>
            <person name="Takehana T."/>
            <person name="Taniguchi I."/>
            <person name="Yamaji H."/>
            <person name="Maeda Y."/>
            <person name="Toyohara K."/>
            <person name="Miyamoto K."/>
            <person name="Kimura Y."/>
            <person name="Oda K."/>
        </authorList>
    </citation>
    <scope>NUCLEOTIDE SEQUENCE [LARGE SCALE GENOMIC DNA]</scope>
    <source>
        <strain evidence="14">NBRC 110686 / TISTR 2288 / 201-F6</strain>
    </source>
</reference>
<dbReference type="PANTHER" id="PTHR34501">
    <property type="entry name" value="PROTEIN YDDL-RELATED"/>
    <property type="match status" value="1"/>
</dbReference>
<feature type="domain" description="Porin" evidence="12">
    <location>
        <begin position="7"/>
        <end position="324"/>
    </location>
</feature>
<dbReference type="STRING" id="1547922.ISF6_0271"/>
<dbReference type="EMBL" id="BBYR01000011">
    <property type="protein sequence ID" value="GAP34788.1"/>
    <property type="molecule type" value="Genomic_DNA"/>
</dbReference>
<comment type="subcellular location">
    <subcellularLocation>
        <location evidence="1">Cell outer membrane</location>
        <topology evidence="1">Multi-pass membrane protein</topology>
    </subcellularLocation>
</comment>
<dbReference type="InterPro" id="IPR033900">
    <property type="entry name" value="Gram_neg_porin_domain"/>
</dbReference>
<dbReference type="OrthoDB" id="8520696at2"/>
<evidence type="ECO:0000259" key="12">
    <source>
        <dbReference type="Pfam" id="PF13609"/>
    </source>
</evidence>
<evidence type="ECO:0000313" key="14">
    <source>
        <dbReference type="Proteomes" id="UP000037660"/>
    </source>
</evidence>
<comment type="subunit">
    <text evidence="2">Homotrimer.</text>
</comment>
<dbReference type="Gene3D" id="2.40.160.10">
    <property type="entry name" value="Porin"/>
    <property type="match status" value="1"/>
</dbReference>
<evidence type="ECO:0000256" key="7">
    <source>
        <dbReference type="ARBA" id="ARBA00023065"/>
    </source>
</evidence>
<keyword evidence="4" id="KW-1134">Transmembrane beta strand</keyword>
<dbReference type="AlphaFoldDB" id="A0A0K8NWN9"/>
<evidence type="ECO:0000256" key="3">
    <source>
        <dbReference type="ARBA" id="ARBA00022448"/>
    </source>
</evidence>
<evidence type="ECO:0000256" key="8">
    <source>
        <dbReference type="ARBA" id="ARBA00023114"/>
    </source>
</evidence>
<dbReference type="RefSeq" id="WP_054018899.1">
    <property type="nucleotide sequence ID" value="NZ_BBYR01000011.1"/>
</dbReference>
<name>A0A0K8NWN9_PISS1</name>
<dbReference type="InterPro" id="IPR050298">
    <property type="entry name" value="Gram-neg_bact_OMP"/>
</dbReference>
<dbReference type="GO" id="GO:0015288">
    <property type="term" value="F:porin activity"/>
    <property type="evidence" value="ECO:0007669"/>
    <property type="project" value="UniProtKB-KW"/>
</dbReference>